<dbReference type="InterPro" id="IPR006314">
    <property type="entry name" value="Dyp_peroxidase"/>
</dbReference>
<keyword evidence="2 8" id="KW-0575">Peroxidase</keyword>
<evidence type="ECO:0000256" key="2">
    <source>
        <dbReference type="ARBA" id="ARBA00022559"/>
    </source>
</evidence>
<dbReference type="GO" id="GO:0046872">
    <property type="term" value="F:metal ion binding"/>
    <property type="evidence" value="ECO:0007669"/>
    <property type="project" value="UniProtKB-KW"/>
</dbReference>
<dbReference type="OrthoDB" id="236246at2"/>
<comment type="cofactor">
    <cofactor evidence="1">
        <name>heme b</name>
        <dbReference type="ChEBI" id="CHEBI:60344"/>
    </cofactor>
</comment>
<dbReference type="PANTHER" id="PTHR30521:SF5">
    <property type="entry name" value="BLR4509 PROTEIN"/>
    <property type="match status" value="1"/>
</dbReference>
<dbReference type="Pfam" id="PF21105">
    <property type="entry name" value="DyP_N"/>
    <property type="match status" value="1"/>
</dbReference>
<dbReference type="GO" id="GO:0005829">
    <property type="term" value="C:cytosol"/>
    <property type="evidence" value="ECO:0007669"/>
    <property type="project" value="TreeGrafter"/>
</dbReference>
<dbReference type="RefSeq" id="WP_147097962.1">
    <property type="nucleotide sequence ID" value="NZ_JBHUFH010000011.1"/>
</dbReference>
<feature type="region of interest" description="Disordered" evidence="6">
    <location>
        <begin position="279"/>
        <end position="301"/>
    </location>
</feature>
<proteinExistence type="predicted"/>
<gene>
    <name evidence="8" type="ORF">FQV27_10060</name>
</gene>
<protein>
    <submittedName>
        <fullName evidence="8">Dyp-type peroxidase</fullName>
    </submittedName>
</protein>
<keyword evidence="3" id="KW-0479">Metal-binding</keyword>
<sequence>MSFLGNLRKRFDSKRVTLQLDDIQGLILRARPEPYVGIHAMLHVDDAAGGRDLIARLADHVPSAKGWTDDMPAWLGVAISHAGLKALGLPDASLKSFPLAFQQGMAARAPQLRDEGENAPETWEPAYQDENCHIALSIFAQDAAELDRVKQKAMAELESASGVTLIGTHEFGADEQAKNPFGYRDSISQPTVAGAGVEPNDGDERAIAAGEFILGEDSEAGAPVAMPAPDVLGRNGSFVVLRKYESRVGAFNDFLREHGQDDAAQDSLGAKMFGRWRSGAPLTLSPDQDDEALGADPGRNNDFTYQDDAKGLICPHSAHMRRMNPRGSSLTILTDQNIHRIIRRSSTFGPKWDRDVSAAGDQGDRGLFFIFISARAYDTIEFLQQEWINRGNFLDLGEERDPIVGLHEQPGRFTIPAEPVRKRVNGITTFNRLRGGEYMFMPSISALKWIGRGGWQSES</sequence>
<keyword evidence="9" id="KW-1185">Reference proteome</keyword>
<dbReference type="SUPFAM" id="SSF54909">
    <property type="entry name" value="Dimeric alpha+beta barrel"/>
    <property type="match status" value="1"/>
</dbReference>
<evidence type="ECO:0000256" key="6">
    <source>
        <dbReference type="SAM" id="MobiDB-lite"/>
    </source>
</evidence>
<evidence type="ECO:0000256" key="5">
    <source>
        <dbReference type="ARBA" id="ARBA00023004"/>
    </source>
</evidence>
<evidence type="ECO:0000256" key="4">
    <source>
        <dbReference type="ARBA" id="ARBA00023002"/>
    </source>
</evidence>
<evidence type="ECO:0000256" key="1">
    <source>
        <dbReference type="ARBA" id="ARBA00001970"/>
    </source>
</evidence>
<dbReference type="GO" id="GO:0020037">
    <property type="term" value="F:heme binding"/>
    <property type="evidence" value="ECO:0007669"/>
    <property type="project" value="InterPro"/>
</dbReference>
<dbReference type="GO" id="GO:0004601">
    <property type="term" value="F:peroxidase activity"/>
    <property type="evidence" value="ECO:0007669"/>
    <property type="project" value="UniProtKB-KW"/>
</dbReference>
<dbReference type="AlphaFoldDB" id="A0A5C6S660"/>
<dbReference type="Proteomes" id="UP000321562">
    <property type="component" value="Unassembled WGS sequence"/>
</dbReference>
<feature type="domain" description="DyP dimeric alpha+beta barrel" evidence="7">
    <location>
        <begin position="75"/>
        <end position="158"/>
    </location>
</feature>
<name>A0A5C6S660_9RHOB</name>
<dbReference type="InterPro" id="IPR011008">
    <property type="entry name" value="Dimeric_a/b-barrel"/>
</dbReference>
<accession>A0A5C6S660</accession>
<evidence type="ECO:0000313" key="9">
    <source>
        <dbReference type="Proteomes" id="UP000321562"/>
    </source>
</evidence>
<keyword evidence="5" id="KW-0408">Iron</keyword>
<organism evidence="8 9">
    <name type="scientific">Paracoccus aurantiacus</name>
    <dbReference type="NCBI Taxonomy" id="2599412"/>
    <lineage>
        <taxon>Bacteria</taxon>
        <taxon>Pseudomonadati</taxon>
        <taxon>Pseudomonadota</taxon>
        <taxon>Alphaproteobacteria</taxon>
        <taxon>Rhodobacterales</taxon>
        <taxon>Paracoccaceae</taxon>
        <taxon>Paracoccus</taxon>
    </lineage>
</organism>
<dbReference type="EMBL" id="VOPL01000003">
    <property type="protein sequence ID" value="TXB69292.1"/>
    <property type="molecule type" value="Genomic_DNA"/>
</dbReference>
<comment type="caution">
    <text evidence="8">The sequence shown here is derived from an EMBL/GenBank/DDBJ whole genome shotgun (WGS) entry which is preliminary data.</text>
</comment>
<dbReference type="InterPro" id="IPR049509">
    <property type="entry name" value="DyP_N"/>
</dbReference>
<dbReference type="NCBIfam" id="TIGR01413">
    <property type="entry name" value="Dyp_perox_fam"/>
    <property type="match status" value="1"/>
</dbReference>
<dbReference type="PROSITE" id="PS51404">
    <property type="entry name" value="DYP_PEROXIDASE"/>
    <property type="match status" value="1"/>
</dbReference>
<reference evidence="8 9" key="1">
    <citation type="submission" date="2019-08" db="EMBL/GenBank/DDBJ databases">
        <authorList>
            <person name="Ye J."/>
        </authorList>
    </citation>
    <scope>NUCLEOTIDE SEQUENCE [LARGE SCALE GENOMIC DNA]</scope>
    <source>
        <strain evidence="8 9">TK008</strain>
    </source>
</reference>
<evidence type="ECO:0000259" key="7">
    <source>
        <dbReference type="Pfam" id="PF21105"/>
    </source>
</evidence>
<keyword evidence="4" id="KW-0560">Oxidoreductase</keyword>
<dbReference type="PANTHER" id="PTHR30521">
    <property type="entry name" value="DEFERROCHELATASE/PEROXIDASE"/>
    <property type="match status" value="1"/>
</dbReference>
<evidence type="ECO:0000313" key="8">
    <source>
        <dbReference type="EMBL" id="TXB69292.1"/>
    </source>
</evidence>
<evidence type="ECO:0000256" key="3">
    <source>
        <dbReference type="ARBA" id="ARBA00022723"/>
    </source>
</evidence>